<dbReference type="PANTHER" id="PTHR30055:SF149">
    <property type="entry name" value="TETR-FAMILY TRANSCRIPTIONAL REGULATOR"/>
    <property type="match status" value="1"/>
</dbReference>
<keyword evidence="1" id="KW-0805">Transcription regulation</keyword>
<dbReference type="Proteomes" id="UP000536624">
    <property type="component" value="Unassembled WGS sequence"/>
</dbReference>
<feature type="region of interest" description="Disordered" evidence="5">
    <location>
        <begin position="1"/>
        <end position="38"/>
    </location>
</feature>
<accession>A0A7X5X6R7</accession>
<dbReference type="InterPro" id="IPR011075">
    <property type="entry name" value="TetR_C"/>
</dbReference>
<feature type="domain" description="HTH tetR-type" evidence="6">
    <location>
        <begin position="39"/>
        <end position="99"/>
    </location>
</feature>
<evidence type="ECO:0000256" key="1">
    <source>
        <dbReference type="ARBA" id="ARBA00023015"/>
    </source>
</evidence>
<dbReference type="InterPro" id="IPR009057">
    <property type="entry name" value="Homeodomain-like_sf"/>
</dbReference>
<dbReference type="Pfam" id="PF16859">
    <property type="entry name" value="TetR_C_11"/>
    <property type="match status" value="1"/>
</dbReference>
<dbReference type="GO" id="GO:0003700">
    <property type="term" value="F:DNA-binding transcription factor activity"/>
    <property type="evidence" value="ECO:0007669"/>
    <property type="project" value="TreeGrafter"/>
</dbReference>
<sequence length="221" mass="24896">MLEEYETVSFGGRRRAMRTTDRPTEDRDTARVRRSRLSPERERELYEAVLELLGEVGYDGLTMDAVAARTRSSKATLYRQWKGKPQLVATALRHTKPVLLEGIDTGSLRGDLREIVRCSEQAHERDSGLMRGLAHASHDNPDLHEALRELLIYPEIDALNVLLRRAVDRGEIAPDRPALNYVVHMVCGAFIARPLVEGRQPDQTYLLEYIDAVILPALGAA</sequence>
<protein>
    <submittedName>
        <fullName evidence="7">TetR family transcriptional regulator</fullName>
    </submittedName>
</protein>
<dbReference type="PANTHER" id="PTHR30055">
    <property type="entry name" value="HTH-TYPE TRANSCRIPTIONAL REGULATOR RUTR"/>
    <property type="match status" value="1"/>
</dbReference>
<evidence type="ECO:0000313" key="7">
    <source>
        <dbReference type="EMBL" id="NIY67679.1"/>
    </source>
</evidence>
<evidence type="ECO:0000259" key="6">
    <source>
        <dbReference type="PROSITE" id="PS50977"/>
    </source>
</evidence>
<dbReference type="GO" id="GO:0000976">
    <property type="term" value="F:transcription cis-regulatory region binding"/>
    <property type="evidence" value="ECO:0007669"/>
    <property type="project" value="TreeGrafter"/>
</dbReference>
<dbReference type="InterPro" id="IPR036271">
    <property type="entry name" value="Tet_transcr_reg_TetR-rel_C_sf"/>
</dbReference>
<evidence type="ECO:0000256" key="2">
    <source>
        <dbReference type="ARBA" id="ARBA00023125"/>
    </source>
</evidence>
<evidence type="ECO:0000256" key="5">
    <source>
        <dbReference type="SAM" id="MobiDB-lite"/>
    </source>
</evidence>
<dbReference type="InterPro" id="IPR001647">
    <property type="entry name" value="HTH_TetR"/>
</dbReference>
<gene>
    <name evidence="7" type="ORF">SMALB_5743</name>
</gene>
<keyword evidence="2 4" id="KW-0238">DNA-binding</keyword>
<dbReference type="SUPFAM" id="SSF48498">
    <property type="entry name" value="Tetracyclin repressor-like, C-terminal domain"/>
    <property type="match status" value="1"/>
</dbReference>
<comment type="caution">
    <text evidence="7">The sequence shown here is derived from an EMBL/GenBank/DDBJ whole genome shotgun (WGS) entry which is preliminary data.</text>
</comment>
<feature type="compositionally biased region" description="Basic and acidic residues" evidence="5">
    <location>
        <begin position="18"/>
        <end position="38"/>
    </location>
</feature>
<name>A0A7X5X6R7_STRMQ</name>
<keyword evidence="3" id="KW-0804">Transcription</keyword>
<dbReference type="InterPro" id="IPR050109">
    <property type="entry name" value="HTH-type_TetR-like_transc_reg"/>
</dbReference>
<dbReference type="Gene3D" id="1.10.10.60">
    <property type="entry name" value="Homeodomain-like"/>
    <property type="match status" value="1"/>
</dbReference>
<dbReference type="Pfam" id="PF00440">
    <property type="entry name" value="TetR_N"/>
    <property type="match status" value="1"/>
</dbReference>
<dbReference type="AlphaFoldDB" id="A0A7X5X6R7"/>
<dbReference type="EMBL" id="JAALLH010000001">
    <property type="protein sequence ID" value="NIY67679.1"/>
    <property type="molecule type" value="Genomic_DNA"/>
</dbReference>
<proteinExistence type="predicted"/>
<dbReference type="PROSITE" id="PS50977">
    <property type="entry name" value="HTH_TETR_2"/>
    <property type="match status" value="1"/>
</dbReference>
<dbReference type="SUPFAM" id="SSF46689">
    <property type="entry name" value="Homeodomain-like"/>
    <property type="match status" value="1"/>
</dbReference>
<feature type="DNA-binding region" description="H-T-H motif" evidence="4">
    <location>
        <begin position="62"/>
        <end position="81"/>
    </location>
</feature>
<evidence type="ECO:0000256" key="4">
    <source>
        <dbReference type="PROSITE-ProRule" id="PRU00335"/>
    </source>
</evidence>
<reference evidence="7 8" key="1">
    <citation type="submission" date="2020-02" db="EMBL/GenBank/DDBJ databases">
        <title>Streptomyces malaysiensis DSM14702 (JHCC583434, PFL_A843) Genome sequencing and assembly.</title>
        <authorList>
            <person name="Samborskyy M."/>
        </authorList>
    </citation>
    <scope>NUCLEOTIDE SEQUENCE [LARGE SCALE GENOMIC DNA]</scope>
    <source>
        <strain evidence="7 8">DSM 14702</strain>
    </source>
</reference>
<dbReference type="Gene3D" id="1.10.357.10">
    <property type="entry name" value="Tetracycline Repressor, domain 2"/>
    <property type="match status" value="1"/>
</dbReference>
<evidence type="ECO:0000313" key="8">
    <source>
        <dbReference type="Proteomes" id="UP000536624"/>
    </source>
</evidence>
<evidence type="ECO:0000256" key="3">
    <source>
        <dbReference type="ARBA" id="ARBA00023163"/>
    </source>
</evidence>
<organism evidence="7 8">
    <name type="scientific">Streptomyces malaysiensis</name>
    <dbReference type="NCBI Taxonomy" id="92644"/>
    <lineage>
        <taxon>Bacteria</taxon>
        <taxon>Bacillati</taxon>
        <taxon>Actinomycetota</taxon>
        <taxon>Actinomycetes</taxon>
        <taxon>Kitasatosporales</taxon>
        <taxon>Streptomycetaceae</taxon>
        <taxon>Streptomyces</taxon>
        <taxon>Streptomyces violaceusniger group</taxon>
    </lineage>
</organism>